<dbReference type="SMART" id="SM00331">
    <property type="entry name" value="PP2C_SIG"/>
    <property type="match status" value="1"/>
</dbReference>
<dbReference type="InterPro" id="IPR036457">
    <property type="entry name" value="PPM-type-like_dom_sf"/>
</dbReference>
<name>A0ABW1T401_9ACTN</name>
<feature type="transmembrane region" description="Helical" evidence="2">
    <location>
        <begin position="265"/>
        <end position="286"/>
    </location>
</feature>
<evidence type="ECO:0000313" key="4">
    <source>
        <dbReference type="EMBL" id="MFC6239478.1"/>
    </source>
</evidence>
<evidence type="ECO:0000256" key="2">
    <source>
        <dbReference type="SAM" id="Phobius"/>
    </source>
</evidence>
<dbReference type="Gene3D" id="3.60.40.10">
    <property type="entry name" value="PPM-type phosphatase domain"/>
    <property type="match status" value="1"/>
</dbReference>
<accession>A0ABW1T401</accession>
<keyword evidence="2" id="KW-1133">Transmembrane helix</keyword>
<dbReference type="GO" id="GO:0004722">
    <property type="term" value="F:protein serine/threonine phosphatase activity"/>
    <property type="evidence" value="ECO:0007669"/>
    <property type="project" value="UniProtKB-EC"/>
</dbReference>
<feature type="transmembrane region" description="Helical" evidence="2">
    <location>
        <begin position="27"/>
        <end position="47"/>
    </location>
</feature>
<keyword evidence="1 4" id="KW-0378">Hydrolase</keyword>
<dbReference type="PANTHER" id="PTHR43156:SF2">
    <property type="entry name" value="STAGE II SPORULATION PROTEIN E"/>
    <property type="match status" value="1"/>
</dbReference>
<keyword evidence="5" id="KW-1185">Reference proteome</keyword>
<dbReference type="EMBL" id="JBHSTI010000033">
    <property type="protein sequence ID" value="MFC6239478.1"/>
    <property type="molecule type" value="Genomic_DNA"/>
</dbReference>
<organism evidence="4 5">
    <name type="scientific">Longivirga aurantiaca</name>
    <dbReference type="NCBI Taxonomy" id="1837743"/>
    <lineage>
        <taxon>Bacteria</taxon>
        <taxon>Bacillati</taxon>
        <taxon>Actinomycetota</taxon>
        <taxon>Actinomycetes</taxon>
        <taxon>Sporichthyales</taxon>
        <taxon>Sporichthyaceae</taxon>
        <taxon>Longivirga</taxon>
    </lineage>
</organism>
<comment type="caution">
    <text evidence="4">The sequence shown here is derived from an EMBL/GenBank/DDBJ whole genome shotgun (WGS) entry which is preliminary data.</text>
</comment>
<gene>
    <name evidence="4" type="ORF">ACFQGU_16515</name>
</gene>
<proteinExistence type="predicted"/>
<evidence type="ECO:0000313" key="5">
    <source>
        <dbReference type="Proteomes" id="UP001596138"/>
    </source>
</evidence>
<dbReference type="Proteomes" id="UP001596138">
    <property type="component" value="Unassembled WGS sequence"/>
</dbReference>
<reference evidence="5" key="1">
    <citation type="journal article" date="2019" name="Int. J. Syst. Evol. Microbiol.">
        <title>The Global Catalogue of Microorganisms (GCM) 10K type strain sequencing project: providing services to taxonomists for standard genome sequencing and annotation.</title>
        <authorList>
            <consortium name="The Broad Institute Genomics Platform"/>
            <consortium name="The Broad Institute Genome Sequencing Center for Infectious Disease"/>
            <person name="Wu L."/>
            <person name="Ma J."/>
        </authorList>
    </citation>
    <scope>NUCLEOTIDE SEQUENCE [LARGE SCALE GENOMIC DNA]</scope>
    <source>
        <strain evidence="5">CGMCC 4.7317</strain>
    </source>
</reference>
<dbReference type="InterPro" id="IPR052016">
    <property type="entry name" value="Bact_Sigma-Reg"/>
</dbReference>
<dbReference type="RefSeq" id="WP_386768797.1">
    <property type="nucleotide sequence ID" value="NZ_JBHSTI010000033.1"/>
</dbReference>
<dbReference type="PANTHER" id="PTHR43156">
    <property type="entry name" value="STAGE II SPORULATION PROTEIN E-RELATED"/>
    <property type="match status" value="1"/>
</dbReference>
<keyword evidence="2" id="KW-0472">Membrane</keyword>
<keyword evidence="2" id="KW-0812">Transmembrane</keyword>
<feature type="domain" description="PPM-type phosphatase" evidence="3">
    <location>
        <begin position="335"/>
        <end position="547"/>
    </location>
</feature>
<evidence type="ECO:0000256" key="1">
    <source>
        <dbReference type="ARBA" id="ARBA00022801"/>
    </source>
</evidence>
<sequence length="553" mass="58615">MAMAGADVVAPTAEREVARPGWGPARVAAVIVALGSLLSLITAWGAWSADQRNERDLLAVQTKQAAAVIGGQILTIQEPLETALRVAQATDGDPARFRLTMGRATGPDDVFVSASLWDTSGPEPVLVEQIGTEPVLDPGSVDARELVLKARATAGFVVTRADDDYNPVSYAAGDPVDPRWVVYAERAIPADRIAPVQRTAPFAELHFATYIGAADDPSNLVTTNVTMDELPLTGGTSSVELPFGDKTLTFVATAKRHLGGELGWLLPWLILAVGLALTMITAFAAANLVRSRRRAEADRRTIADLYDRLDVLYGEQRSIAQTLQRALLPAFNPDIPGLDIASRYVAGAEGVDIGGDWYSIIRRGEREVCFVVGDVSGRGIGAATVMARLRFTIRAYLAEGHSPGVVLGMCSEQFDIDEDGHIATVVVGVLDLDTCGLVLASAGHFAPLVVDAEGTARYLELDPGPPLGVMATTYRETTPSMGVGSTLVAFTDGLVERRGESLDVGLDRLARAAARGSSTVDHLLDVLVGHLLEDGPEDDTALLAFRCLGDDTA</sequence>
<evidence type="ECO:0000259" key="3">
    <source>
        <dbReference type="SMART" id="SM00331"/>
    </source>
</evidence>
<dbReference type="Pfam" id="PF07228">
    <property type="entry name" value="SpoIIE"/>
    <property type="match status" value="1"/>
</dbReference>
<protein>
    <submittedName>
        <fullName evidence="4">PP2C family protein-serine/threonine phosphatase</fullName>
        <ecNumber evidence="4">3.1.3.16</ecNumber>
    </submittedName>
</protein>
<dbReference type="EC" id="3.1.3.16" evidence="4"/>
<dbReference type="InterPro" id="IPR001932">
    <property type="entry name" value="PPM-type_phosphatase-like_dom"/>
</dbReference>